<dbReference type="AlphaFoldDB" id="A0A4Q2L1K9"/>
<evidence type="ECO:0000313" key="2">
    <source>
        <dbReference type="EMBL" id="RXZ70253.1"/>
    </source>
</evidence>
<dbReference type="EMBL" id="SDPN01000016">
    <property type="protein sequence ID" value="RXZ70253.1"/>
    <property type="molecule type" value="Genomic_DNA"/>
</dbReference>
<name>A0A4Q2L1K9_9MICO</name>
<sequence length="489" mass="50117">MLALPRAIGFPLSRDELATATFASLSPGEQATAVTLVDAVATPYYLLVHAVTSVLPGDLGIRLPSLVATAVAAVAVGVLAGRWWGVHSSAAAAALLAANPLMVALAATARPAATATVCVALALLCADIAISARGQSAVVPWVGFVAATVGAGVMHLFSLLAVIPVIALALRRGRRAAVSCLLAAVASAVVICPFAWWASSQTGQVSWIPAVEAPVALAILSNLVTSPDRLALDVLDALGLVAIALGTGAALVIAARARQIDPIVRLTFAFGVAVLPWLTLLAVSAVSPVLRTGYLAPSTIGVALIGASLVRVEAPDGAAWVRHRIGARFVGAVLLAGILASTIPANVRAASAGFRHDDFPGLASELLAHAEPGDMVAVVQRRHETGLAAGVARYAGDEAFGSEVRQRLAAASALSAEVRQIVATAPLQTTQTPARAWAPNNCSAWVVSAGELRDDDVHLLRRLGIVKAVDDGESRRFGGLRLTPARCDR</sequence>
<comment type="caution">
    <text evidence="2">The sequence shown here is derived from an EMBL/GenBank/DDBJ whole genome shotgun (WGS) entry which is preliminary data.</text>
</comment>
<keyword evidence="1" id="KW-0812">Transmembrane</keyword>
<evidence type="ECO:0000313" key="3">
    <source>
        <dbReference type="Proteomes" id="UP000293865"/>
    </source>
</evidence>
<proteinExistence type="predicted"/>
<organism evidence="2 3">
    <name type="scientific">Agromyces albus</name>
    <dbReference type="NCBI Taxonomy" id="205332"/>
    <lineage>
        <taxon>Bacteria</taxon>
        <taxon>Bacillati</taxon>
        <taxon>Actinomycetota</taxon>
        <taxon>Actinomycetes</taxon>
        <taxon>Micrococcales</taxon>
        <taxon>Microbacteriaceae</taxon>
        <taxon>Agromyces</taxon>
    </lineage>
</organism>
<protein>
    <submittedName>
        <fullName evidence="2">Uncharacterized protein</fullName>
    </submittedName>
</protein>
<keyword evidence="1" id="KW-0472">Membrane</keyword>
<feature type="transmembrane region" description="Helical" evidence="1">
    <location>
        <begin position="325"/>
        <end position="345"/>
    </location>
</feature>
<keyword evidence="1" id="KW-1133">Transmembrane helix</keyword>
<accession>A0A4Q2L1K9</accession>
<evidence type="ECO:0000256" key="1">
    <source>
        <dbReference type="SAM" id="Phobius"/>
    </source>
</evidence>
<feature type="transmembrane region" description="Helical" evidence="1">
    <location>
        <begin position="293"/>
        <end position="313"/>
    </location>
</feature>
<feature type="transmembrane region" description="Helical" evidence="1">
    <location>
        <begin position="144"/>
        <end position="170"/>
    </location>
</feature>
<feature type="transmembrane region" description="Helical" evidence="1">
    <location>
        <begin position="90"/>
        <end position="107"/>
    </location>
</feature>
<gene>
    <name evidence="2" type="ORF">ESP51_10165</name>
</gene>
<keyword evidence="3" id="KW-1185">Reference proteome</keyword>
<feature type="transmembrane region" description="Helical" evidence="1">
    <location>
        <begin position="114"/>
        <end position="132"/>
    </location>
</feature>
<feature type="transmembrane region" description="Helical" evidence="1">
    <location>
        <begin position="234"/>
        <end position="254"/>
    </location>
</feature>
<feature type="transmembrane region" description="Helical" evidence="1">
    <location>
        <begin position="266"/>
        <end position="287"/>
    </location>
</feature>
<feature type="transmembrane region" description="Helical" evidence="1">
    <location>
        <begin position="177"/>
        <end position="198"/>
    </location>
</feature>
<dbReference type="Proteomes" id="UP000293865">
    <property type="component" value="Unassembled WGS sequence"/>
</dbReference>
<reference evidence="2 3" key="1">
    <citation type="submission" date="2019-01" db="EMBL/GenBank/DDBJ databases">
        <title>Agromyces.</title>
        <authorList>
            <person name="Li J."/>
        </authorList>
    </citation>
    <scope>NUCLEOTIDE SEQUENCE [LARGE SCALE GENOMIC DNA]</scope>
    <source>
        <strain evidence="2 3">DSM 15934</strain>
    </source>
</reference>